<dbReference type="EMBL" id="UZAH01030963">
    <property type="protein sequence ID" value="VDP13162.1"/>
    <property type="molecule type" value="Genomic_DNA"/>
</dbReference>
<reference evidence="4" key="2">
    <citation type="submission" date="2019-09" db="UniProtKB">
        <authorList>
            <consortium name="WormBaseParasite"/>
        </authorList>
    </citation>
    <scope>IDENTIFICATION</scope>
</reference>
<evidence type="ECO:0000313" key="3">
    <source>
        <dbReference type="Proteomes" id="UP000050761"/>
    </source>
</evidence>
<feature type="region of interest" description="Disordered" evidence="1">
    <location>
        <begin position="64"/>
        <end position="107"/>
    </location>
</feature>
<proteinExistence type="predicted"/>
<dbReference type="AlphaFoldDB" id="A0A183GA44"/>
<sequence length="107" mass="11973">MNTHGRRRTSGSRRRAGWRLCAGESNRRNGQCLSSKRTTSPCVHPIDENVFRYPIEACRLRAASQSGRRLFTSSRGSSLTTTTATMKKKKKKRKKKNDGDDDSAAGE</sequence>
<evidence type="ECO:0000313" key="4">
    <source>
        <dbReference type="WBParaSite" id="HPBE_0001885501-mRNA-1"/>
    </source>
</evidence>
<accession>A0A183GA44</accession>
<keyword evidence="3" id="KW-1185">Reference proteome</keyword>
<feature type="compositionally biased region" description="Basic residues" evidence="1">
    <location>
        <begin position="1"/>
        <end position="17"/>
    </location>
</feature>
<reference evidence="2 3" key="1">
    <citation type="submission" date="2018-11" db="EMBL/GenBank/DDBJ databases">
        <authorList>
            <consortium name="Pathogen Informatics"/>
        </authorList>
    </citation>
    <scope>NUCLEOTIDE SEQUENCE [LARGE SCALE GENOMIC DNA]</scope>
</reference>
<dbReference type="Proteomes" id="UP000050761">
    <property type="component" value="Unassembled WGS sequence"/>
</dbReference>
<gene>
    <name evidence="2" type="ORF">HPBE_LOCUS18854</name>
</gene>
<protein>
    <submittedName>
        <fullName evidence="2 4">Uncharacterized protein</fullName>
    </submittedName>
</protein>
<feature type="compositionally biased region" description="Polar residues" evidence="1">
    <location>
        <begin position="64"/>
        <end position="79"/>
    </location>
</feature>
<feature type="compositionally biased region" description="Basic residues" evidence="1">
    <location>
        <begin position="86"/>
        <end position="96"/>
    </location>
</feature>
<evidence type="ECO:0000256" key="1">
    <source>
        <dbReference type="SAM" id="MobiDB-lite"/>
    </source>
</evidence>
<dbReference type="WBParaSite" id="HPBE_0001885501-mRNA-1">
    <property type="protein sequence ID" value="HPBE_0001885501-mRNA-1"/>
    <property type="gene ID" value="HPBE_0001885501"/>
</dbReference>
<name>A0A183GA44_HELPZ</name>
<evidence type="ECO:0000313" key="2">
    <source>
        <dbReference type="EMBL" id="VDP13162.1"/>
    </source>
</evidence>
<organism evidence="3 4">
    <name type="scientific">Heligmosomoides polygyrus</name>
    <name type="common">Parasitic roundworm</name>
    <dbReference type="NCBI Taxonomy" id="6339"/>
    <lineage>
        <taxon>Eukaryota</taxon>
        <taxon>Metazoa</taxon>
        <taxon>Ecdysozoa</taxon>
        <taxon>Nematoda</taxon>
        <taxon>Chromadorea</taxon>
        <taxon>Rhabditida</taxon>
        <taxon>Rhabditina</taxon>
        <taxon>Rhabditomorpha</taxon>
        <taxon>Strongyloidea</taxon>
        <taxon>Heligmosomidae</taxon>
        <taxon>Heligmosomoides</taxon>
    </lineage>
</organism>
<feature type="region of interest" description="Disordered" evidence="1">
    <location>
        <begin position="1"/>
        <end position="21"/>
    </location>
</feature>
<accession>A0A3P8AGC1</accession>